<comment type="caution">
    <text evidence="2">The sequence shown here is derived from an EMBL/GenBank/DDBJ whole genome shotgun (WGS) entry which is preliminary data.</text>
</comment>
<accession>A0A4E0PZ84</accession>
<dbReference type="EMBL" id="PGGK01000006">
    <property type="protein sequence ID" value="TGC09160.1"/>
    <property type="molecule type" value="Genomic_DNA"/>
</dbReference>
<sequence length="117" mass="13495">MPKIALIFALVFIGAIYLLTGEPLAALGAALAISIGIVLYYKKLNESWKGTITELKEEKYLQKEYDENDNATTHEMYKTYAYIKQDNNKIKKLELGPEWKVGDVIEKRKGEYNYRKL</sequence>
<gene>
    <name evidence="2" type="ORF">CUN85_07265</name>
</gene>
<name>A0A4E0PZ84_9EURY</name>
<proteinExistence type="predicted"/>
<evidence type="ECO:0000313" key="3">
    <source>
        <dbReference type="Proteomes" id="UP000297295"/>
    </source>
</evidence>
<feature type="transmembrane region" description="Helical" evidence="1">
    <location>
        <begin position="25"/>
        <end position="41"/>
    </location>
</feature>
<reference evidence="2 3" key="1">
    <citation type="submission" date="2017-11" db="EMBL/GenBank/DDBJ databases">
        <title>Isolation and Characterization of Methanogenic Archaea from Saline Meromictic Lake at Siberia.</title>
        <authorList>
            <person name="Shen Y."/>
            <person name="Huang H.-H."/>
            <person name="Lai M.-C."/>
            <person name="Chen S.-C."/>
        </authorList>
    </citation>
    <scope>NUCLEOTIDE SEQUENCE [LARGE SCALE GENOMIC DNA]</scope>
    <source>
        <strain evidence="2 3">SY-01</strain>
    </source>
</reference>
<keyword evidence="1" id="KW-0812">Transmembrane</keyword>
<organism evidence="2 3">
    <name type="scientific">Methanolobus halotolerans</name>
    <dbReference type="NCBI Taxonomy" id="2052935"/>
    <lineage>
        <taxon>Archaea</taxon>
        <taxon>Methanobacteriati</taxon>
        <taxon>Methanobacteriota</taxon>
        <taxon>Stenosarchaea group</taxon>
        <taxon>Methanomicrobia</taxon>
        <taxon>Methanosarcinales</taxon>
        <taxon>Methanosarcinaceae</taxon>
        <taxon>Methanolobus</taxon>
    </lineage>
</organism>
<keyword evidence="3" id="KW-1185">Reference proteome</keyword>
<evidence type="ECO:0000313" key="2">
    <source>
        <dbReference type="EMBL" id="TGC09160.1"/>
    </source>
</evidence>
<dbReference type="AlphaFoldDB" id="A0A4E0PZ84"/>
<protein>
    <submittedName>
        <fullName evidence="2">Uncharacterized protein</fullName>
    </submittedName>
</protein>
<evidence type="ECO:0000256" key="1">
    <source>
        <dbReference type="SAM" id="Phobius"/>
    </source>
</evidence>
<dbReference type="RefSeq" id="WP_135389655.1">
    <property type="nucleotide sequence ID" value="NZ_PGGK01000006.1"/>
</dbReference>
<dbReference type="Proteomes" id="UP000297295">
    <property type="component" value="Unassembled WGS sequence"/>
</dbReference>
<dbReference type="OrthoDB" id="359504at2157"/>
<keyword evidence="1" id="KW-0472">Membrane</keyword>
<keyword evidence="1" id="KW-1133">Transmembrane helix</keyword>